<sequence length="304" mass="34416">MAFNIDRFRKEQVYRCAGPIAELRADLEQLGLFDTDVERLRKAWGQATLLCLAAAFVAFITWVMTVAGPEEDPLGMLTLGALGLLLVGTVGCLVRYLGYRRLDLDNRRYTLAGQVIHRLRRDIGPTAPVTLSMDFRRVDLPEKKLGNRVTPSGWKAEDFADPWLTLQTRLLDGTHLSIGMVQRLQKRSRTRRSISGKYKTKFRKKGWVVIQIQLRVKAERYPDLALLEPEARKYLKLPEGVSVARLQLSEDRLLLSARLDENWTAGTLAQDAAPDASKAVVMMLLSLYQVLNYSKHLHKQAKAS</sequence>
<reference evidence="2 3" key="1">
    <citation type="journal article" date="2016" name="PLoS ONE">
        <title>Complete Genome Sequence and Comparative Genomics of a Novel Myxobacterium Myxococcus hansupus.</title>
        <authorList>
            <person name="Sharma G."/>
            <person name="Narwani T."/>
            <person name="Subramanian S."/>
        </authorList>
    </citation>
    <scope>NUCLEOTIDE SEQUENCE [LARGE SCALE GENOMIC DNA]</scope>
    <source>
        <strain evidence="3">mixupus</strain>
    </source>
</reference>
<dbReference type="KEGG" id="mym:A176_007354"/>
<proteinExistence type="predicted"/>
<feature type="transmembrane region" description="Helical" evidence="1">
    <location>
        <begin position="49"/>
        <end position="68"/>
    </location>
</feature>
<evidence type="ECO:0000313" key="2">
    <source>
        <dbReference type="EMBL" id="AKQ70442.1"/>
    </source>
</evidence>
<keyword evidence="1" id="KW-0472">Membrane</keyword>
<dbReference type="eggNOG" id="ENOG5032TC9">
    <property type="taxonomic scope" value="Bacteria"/>
</dbReference>
<dbReference type="EMBL" id="CP012109">
    <property type="protein sequence ID" value="AKQ70442.1"/>
    <property type="molecule type" value="Genomic_DNA"/>
</dbReference>
<keyword evidence="1" id="KW-1133">Transmembrane helix</keyword>
<protein>
    <recommendedName>
        <fullName evidence="4">DUF3137 domain-containing protein</fullName>
    </recommendedName>
</protein>
<dbReference type="RefSeq" id="WP_002633950.1">
    <property type="nucleotide sequence ID" value="NZ_CP012109.1"/>
</dbReference>
<accession>A0A0H4XPY6</accession>
<dbReference type="PATRIC" id="fig|1297742.4.peg.7482"/>
<evidence type="ECO:0000313" key="3">
    <source>
        <dbReference type="Proteomes" id="UP000009026"/>
    </source>
</evidence>
<keyword evidence="1" id="KW-0812">Transmembrane</keyword>
<evidence type="ECO:0008006" key="4">
    <source>
        <dbReference type="Google" id="ProtNLM"/>
    </source>
</evidence>
<keyword evidence="3" id="KW-1185">Reference proteome</keyword>
<name>A0A0H4XPY6_9BACT</name>
<dbReference type="AlphaFoldDB" id="A0A0H4XPY6"/>
<feature type="transmembrane region" description="Helical" evidence="1">
    <location>
        <begin position="74"/>
        <end position="98"/>
    </location>
</feature>
<organism evidence="2 3">
    <name type="scientific">Pseudomyxococcus hansupus</name>
    <dbReference type="NCBI Taxonomy" id="1297742"/>
    <lineage>
        <taxon>Bacteria</taxon>
        <taxon>Pseudomonadati</taxon>
        <taxon>Myxococcota</taxon>
        <taxon>Myxococcia</taxon>
        <taxon>Myxococcales</taxon>
        <taxon>Cystobacterineae</taxon>
        <taxon>Myxococcaceae</taxon>
        <taxon>Pseudomyxococcus</taxon>
    </lineage>
</organism>
<evidence type="ECO:0000256" key="1">
    <source>
        <dbReference type="SAM" id="Phobius"/>
    </source>
</evidence>
<gene>
    <name evidence="2" type="ORF">A176_007354</name>
</gene>
<dbReference type="STRING" id="1297742.A176_007354"/>
<dbReference type="Proteomes" id="UP000009026">
    <property type="component" value="Chromosome"/>
</dbReference>